<proteinExistence type="inferred from homology"/>
<evidence type="ECO:0000313" key="11">
    <source>
        <dbReference type="EMBL" id="KAJ8605149.1"/>
    </source>
</evidence>
<evidence type="ECO:0000259" key="10">
    <source>
        <dbReference type="SMART" id="SM00849"/>
    </source>
</evidence>
<gene>
    <name evidence="11" type="ORF">CTAYLR_000490</name>
</gene>
<feature type="chain" id="PRO_5042070850" description="Metallo-beta-lactamase domain-containing protein" evidence="9">
    <location>
        <begin position="17"/>
        <end position="474"/>
    </location>
</feature>
<dbReference type="PANTHER" id="PTHR46018:SF2">
    <property type="entry name" value="ZINC PHOSPHODIESTERASE ELAC PROTEIN 1"/>
    <property type="match status" value="1"/>
</dbReference>
<keyword evidence="6" id="KW-0255">Endonuclease</keyword>
<dbReference type="GO" id="GO:0046872">
    <property type="term" value="F:metal ion binding"/>
    <property type="evidence" value="ECO:0007669"/>
    <property type="project" value="UniProtKB-KW"/>
</dbReference>
<feature type="domain" description="Metallo-beta-lactamase" evidence="10">
    <location>
        <begin position="92"/>
        <end position="318"/>
    </location>
</feature>
<dbReference type="PANTHER" id="PTHR46018">
    <property type="entry name" value="ZINC PHOSPHODIESTERASE ELAC PROTEIN 1"/>
    <property type="match status" value="1"/>
</dbReference>
<dbReference type="Proteomes" id="UP001230188">
    <property type="component" value="Unassembled WGS sequence"/>
</dbReference>
<dbReference type="HAMAP" id="MF_01818">
    <property type="entry name" value="RNase_Z_BN"/>
    <property type="match status" value="1"/>
</dbReference>
<reference evidence="11" key="1">
    <citation type="submission" date="2023-01" db="EMBL/GenBank/DDBJ databases">
        <title>Metagenome sequencing of chrysophaentin producing Chrysophaeum taylorii.</title>
        <authorList>
            <person name="Davison J."/>
            <person name="Bewley C."/>
        </authorList>
    </citation>
    <scope>NUCLEOTIDE SEQUENCE</scope>
    <source>
        <strain evidence="11">NIES-1699</strain>
    </source>
</reference>
<organism evidence="11 12">
    <name type="scientific">Chrysophaeum taylorii</name>
    <dbReference type="NCBI Taxonomy" id="2483200"/>
    <lineage>
        <taxon>Eukaryota</taxon>
        <taxon>Sar</taxon>
        <taxon>Stramenopiles</taxon>
        <taxon>Ochrophyta</taxon>
        <taxon>Pelagophyceae</taxon>
        <taxon>Pelagomonadales</taxon>
        <taxon>Pelagomonadaceae</taxon>
        <taxon>Chrysophaeum</taxon>
    </lineage>
</organism>
<dbReference type="AlphaFoldDB" id="A0AAD7UII0"/>
<dbReference type="GO" id="GO:0005634">
    <property type="term" value="C:nucleus"/>
    <property type="evidence" value="ECO:0007669"/>
    <property type="project" value="TreeGrafter"/>
</dbReference>
<evidence type="ECO:0000256" key="5">
    <source>
        <dbReference type="ARBA" id="ARBA00022723"/>
    </source>
</evidence>
<dbReference type="GO" id="GO:0042781">
    <property type="term" value="F:3'-tRNA processing endoribonuclease activity"/>
    <property type="evidence" value="ECO:0007669"/>
    <property type="project" value="TreeGrafter"/>
</dbReference>
<comment type="subunit">
    <text evidence="2">Homodimer.</text>
</comment>
<keyword evidence="4" id="KW-0540">Nuclease</keyword>
<evidence type="ECO:0000256" key="7">
    <source>
        <dbReference type="ARBA" id="ARBA00022801"/>
    </source>
</evidence>
<keyword evidence="9" id="KW-0732">Signal</keyword>
<evidence type="ECO:0000256" key="9">
    <source>
        <dbReference type="SAM" id="SignalP"/>
    </source>
</evidence>
<evidence type="ECO:0000256" key="1">
    <source>
        <dbReference type="ARBA" id="ARBA00001947"/>
    </source>
</evidence>
<dbReference type="SUPFAM" id="SSF56281">
    <property type="entry name" value="Metallo-hydrolase/oxidoreductase"/>
    <property type="match status" value="1"/>
</dbReference>
<accession>A0AAD7UII0</accession>
<comment type="caution">
    <text evidence="11">The sequence shown here is derived from an EMBL/GenBank/DDBJ whole genome shotgun (WGS) entry which is preliminary data.</text>
</comment>
<comment type="cofactor">
    <cofactor evidence="1">
        <name>Zn(2+)</name>
        <dbReference type="ChEBI" id="CHEBI:29105"/>
    </cofactor>
</comment>
<sequence length="474" mass="51469">MVLLVIIALEAAGGFVAPLVARGSTRRWAVRIPEVERNVVEFGTEAENVTSYHAACAPGEKVRRSRLARLGEADMEVVFLGTASCIPSATRGVSCSALRFGGQTLLFDCGEGTQIQMQRSNRVRPGSVTAVFVTHAHGDHTFGLPGLLCLLGQNREPDAPPIDVYGPQGLRFFARAALQLTHSRAAAPYRIHELLDVPFIPPRGYQGPTPPKRSLKLAADQRYGELPGGVDVAPDANGVWTIRPPGSDLVVRAAPMVHTVPCVGYVVQEPDRPGKLDVSKVEPVLEKNFDAFKSRGVKHPKKVYQVLKEMRPDQCFTFPDGTKVYAADCVAPREPGRVVAICGDTADARRLAPLLEHRCDLLVHEATNAFLGPPFDDPTKISPALVRRATEAHGHSTPEMAARFANEIRARRLVLTHFSPRYKGDALPTSLHAMRKIELKAKLDHGAPVENPDPVLAAWDLSHVPVPRACSATS</sequence>
<dbReference type="Gene3D" id="3.60.15.10">
    <property type="entry name" value="Ribonuclease Z/Hydroxyacylglutathione hydrolase-like"/>
    <property type="match status" value="1"/>
</dbReference>
<dbReference type="EMBL" id="JAQMWT010000317">
    <property type="protein sequence ID" value="KAJ8605149.1"/>
    <property type="molecule type" value="Genomic_DNA"/>
</dbReference>
<name>A0AAD7UII0_9STRA</name>
<dbReference type="InterPro" id="IPR013471">
    <property type="entry name" value="RNase_Z/BN"/>
</dbReference>
<evidence type="ECO:0000256" key="2">
    <source>
        <dbReference type="ARBA" id="ARBA00011738"/>
    </source>
</evidence>
<protein>
    <recommendedName>
        <fullName evidence="10">Metallo-beta-lactamase domain-containing protein</fullName>
    </recommendedName>
</protein>
<keyword evidence="7" id="KW-0378">Hydrolase</keyword>
<evidence type="ECO:0000256" key="4">
    <source>
        <dbReference type="ARBA" id="ARBA00022722"/>
    </source>
</evidence>
<dbReference type="InterPro" id="IPR036866">
    <property type="entry name" value="RibonucZ/Hydroxyglut_hydro"/>
</dbReference>
<evidence type="ECO:0000256" key="3">
    <source>
        <dbReference type="ARBA" id="ARBA00022694"/>
    </source>
</evidence>
<keyword evidence="3" id="KW-0819">tRNA processing</keyword>
<evidence type="ECO:0000313" key="12">
    <source>
        <dbReference type="Proteomes" id="UP001230188"/>
    </source>
</evidence>
<evidence type="ECO:0000256" key="8">
    <source>
        <dbReference type="ARBA" id="ARBA00022833"/>
    </source>
</evidence>
<keyword evidence="12" id="KW-1185">Reference proteome</keyword>
<dbReference type="SMART" id="SM00849">
    <property type="entry name" value="Lactamase_B"/>
    <property type="match status" value="1"/>
</dbReference>
<dbReference type="InterPro" id="IPR001279">
    <property type="entry name" value="Metallo-B-lactamas"/>
</dbReference>
<evidence type="ECO:0000256" key="6">
    <source>
        <dbReference type="ARBA" id="ARBA00022759"/>
    </source>
</evidence>
<feature type="signal peptide" evidence="9">
    <location>
        <begin position="1"/>
        <end position="16"/>
    </location>
</feature>
<keyword evidence="8" id="KW-0862">Zinc</keyword>
<keyword evidence="5" id="KW-0479">Metal-binding</keyword>
<dbReference type="Pfam" id="PF00753">
    <property type="entry name" value="Lactamase_B"/>
    <property type="match status" value="1"/>
</dbReference>